<dbReference type="InterPro" id="IPR050863">
    <property type="entry name" value="CenT-Element_Derived"/>
</dbReference>
<dbReference type="GO" id="GO:0003677">
    <property type="term" value="F:DNA binding"/>
    <property type="evidence" value="ECO:0007669"/>
    <property type="project" value="TreeGrafter"/>
</dbReference>
<dbReference type="GO" id="GO:0005634">
    <property type="term" value="C:nucleus"/>
    <property type="evidence" value="ECO:0007669"/>
    <property type="project" value="TreeGrafter"/>
</dbReference>
<organism evidence="3">
    <name type="scientific">Lygus hesperus</name>
    <name type="common">Western plant bug</name>
    <dbReference type="NCBI Taxonomy" id="30085"/>
    <lineage>
        <taxon>Eukaryota</taxon>
        <taxon>Metazoa</taxon>
        <taxon>Ecdysozoa</taxon>
        <taxon>Arthropoda</taxon>
        <taxon>Hexapoda</taxon>
        <taxon>Insecta</taxon>
        <taxon>Pterygota</taxon>
        <taxon>Neoptera</taxon>
        <taxon>Paraneoptera</taxon>
        <taxon>Hemiptera</taxon>
        <taxon>Heteroptera</taxon>
        <taxon>Panheteroptera</taxon>
        <taxon>Cimicomorpha</taxon>
        <taxon>Miridae</taxon>
        <taxon>Mirini</taxon>
        <taxon>Lygus</taxon>
    </lineage>
</organism>
<dbReference type="Pfam" id="PF03184">
    <property type="entry name" value="DDE_1"/>
    <property type="match status" value="1"/>
</dbReference>
<evidence type="ECO:0000256" key="1">
    <source>
        <dbReference type="SAM" id="MobiDB-lite"/>
    </source>
</evidence>
<evidence type="ECO:0000313" key="3">
    <source>
        <dbReference type="EMBL" id="JAQ14087.1"/>
    </source>
</evidence>
<feature type="compositionally biased region" description="Acidic residues" evidence="1">
    <location>
        <begin position="195"/>
        <end position="207"/>
    </location>
</feature>
<feature type="region of interest" description="Disordered" evidence="1">
    <location>
        <begin position="170"/>
        <end position="232"/>
    </location>
</feature>
<dbReference type="AlphaFoldDB" id="A0A146M5N1"/>
<feature type="domain" description="DDE-1" evidence="2">
    <location>
        <begin position="545"/>
        <end position="711"/>
    </location>
</feature>
<gene>
    <name evidence="3" type="primary">TIGD3</name>
    <name evidence="3" type="ORF">g.50840</name>
</gene>
<name>A0A146M5N1_LYGHE</name>
<feature type="region of interest" description="Disordered" evidence="1">
    <location>
        <begin position="773"/>
        <end position="803"/>
    </location>
</feature>
<accession>A0A146M5N1</accession>
<dbReference type="PANTHER" id="PTHR19303">
    <property type="entry name" value="TRANSPOSON"/>
    <property type="match status" value="1"/>
</dbReference>
<dbReference type="PANTHER" id="PTHR19303:SF73">
    <property type="entry name" value="PROTEIN PDC2"/>
    <property type="match status" value="1"/>
</dbReference>
<proteinExistence type="predicted"/>
<evidence type="ECO:0000259" key="2">
    <source>
        <dbReference type="Pfam" id="PF03184"/>
    </source>
</evidence>
<sequence>MGDEYEGSEGGSPHKRRKYLTTAEKKKLLEKFYRIPQPCTQRRAAALLNISQATFSRLIGDRFAKKINEDNIEDDDEIVECSQEDAFEKTDATRHMKRTSLDEKLDILAKYDALQPCTQKRASDVLKVPQSTLSDLLKTRGELLGNSAMKKNCRLILTDCNPQSLVKRPQQVVPILRKPPPSRKRKAPKRFDFDSAGEVDTSDEEYGPSEHSSDSEDTSECSRTRPQQLLTPKQETILRQYFKLQKSNPCTQRDAAQKLGVSQSALSVLLKATSDIEKKRISLEVVDSVKGKKDPPQEEQNELQMSVKRHKMRTLEEKIKIFRMFDAMQPCSQNKARTVFKMSSSTLSGLIANREAIEDEFRNQVIENVQALKKYDALQPHQLPRAHLICGMTKAKLEDVLANRKFWEEEGANLSDVVIDQKPPSMTDMERIEKELLVWYQANHHEQVTWMQLMSKARELSKTFGSTFVPTDPWMSKWKRKISHLLSKPKSDHPPMIAMVNCDDESATVLPALKDYHPDDIFNLDETALYYRAIPGYAPGNDDWVTVLFACNMSGTEKKKLTVVGKSEAPLFFGILALPLNYKHSSDGRMSQEILSKFLEEWNTQLELNKRNIALILDNCSLHLDITHKFERMNFFFVSNNSSNPSQPLNRGIITHTKTIFRKKLFSTVYKLVDDGKAVNDLVCKITVLDALYMLAEAWEEVPVKIIINAFAELVFPNLTQPVQEEEPEEEIVRLNQLDDDLLNMGHSDEGRRECMEDELSNEEYMVVHVEGVVDPSDDDSRGTATGGADSSNMLDCATPNSSGLESELRKIFDSTPTFGEPSRPTKNVRNVVKVESILAESLCNDLGLTNSLEKEPPTSTEIHEALGVIKRFLRMNGGTLEDFTDFTQLEMKVLSKMKS</sequence>
<dbReference type="EMBL" id="GDHC01004542">
    <property type="protein sequence ID" value="JAQ14087.1"/>
    <property type="molecule type" value="Transcribed_RNA"/>
</dbReference>
<feature type="compositionally biased region" description="Polar residues" evidence="1">
    <location>
        <begin position="789"/>
        <end position="803"/>
    </location>
</feature>
<dbReference type="InterPro" id="IPR004875">
    <property type="entry name" value="DDE_SF_endonuclease_dom"/>
</dbReference>
<protein>
    <submittedName>
        <fullName evidence="3">Tigger transposable element-derived protein 3</fullName>
    </submittedName>
</protein>
<reference evidence="3" key="1">
    <citation type="journal article" date="2016" name="Gigascience">
        <title>De novo construction of an expanded transcriptome assembly for the western tarnished plant bug, Lygus hesperus.</title>
        <authorList>
            <person name="Tassone E.E."/>
            <person name="Geib S.M."/>
            <person name="Hall B."/>
            <person name="Fabrick J.A."/>
            <person name="Brent C.S."/>
            <person name="Hull J.J."/>
        </authorList>
    </citation>
    <scope>NUCLEOTIDE SEQUENCE</scope>
</reference>